<dbReference type="SUPFAM" id="SSF48371">
    <property type="entry name" value="ARM repeat"/>
    <property type="match status" value="3"/>
</dbReference>
<gene>
    <name evidence="5" type="ORF">MUK42_21428</name>
</gene>
<dbReference type="Pfam" id="PF07539">
    <property type="entry name" value="UTP20_N"/>
    <property type="match status" value="2"/>
</dbReference>
<dbReference type="Pfam" id="PF20416">
    <property type="entry name" value="UTP20"/>
    <property type="match status" value="1"/>
</dbReference>
<dbReference type="Gene3D" id="1.25.10.10">
    <property type="entry name" value="Leucine-rich Repeat Variant"/>
    <property type="match status" value="2"/>
</dbReference>
<feature type="domain" description="U3 small nucleolar RNA-associated protein 20 N-terminal" evidence="2">
    <location>
        <begin position="1554"/>
        <end position="1737"/>
    </location>
</feature>
<proteinExistence type="predicted"/>
<dbReference type="Pfam" id="PF23099">
    <property type="entry name" value="UTP20_C"/>
    <property type="match status" value="1"/>
</dbReference>
<feature type="region of interest" description="Disordered" evidence="1">
    <location>
        <begin position="2220"/>
        <end position="2248"/>
    </location>
</feature>
<dbReference type="InterPro" id="IPR016024">
    <property type="entry name" value="ARM-type_fold"/>
</dbReference>
<dbReference type="InterPro" id="IPR046523">
    <property type="entry name" value="UTP20_dom"/>
</dbReference>
<organism evidence="5 6">
    <name type="scientific">Musa troglodytarum</name>
    <name type="common">fe'i banana</name>
    <dbReference type="NCBI Taxonomy" id="320322"/>
    <lineage>
        <taxon>Eukaryota</taxon>
        <taxon>Viridiplantae</taxon>
        <taxon>Streptophyta</taxon>
        <taxon>Embryophyta</taxon>
        <taxon>Tracheophyta</taxon>
        <taxon>Spermatophyta</taxon>
        <taxon>Magnoliopsida</taxon>
        <taxon>Liliopsida</taxon>
        <taxon>Zingiberales</taxon>
        <taxon>Musaceae</taxon>
        <taxon>Musa</taxon>
    </lineage>
</organism>
<dbReference type="InterPro" id="IPR011430">
    <property type="entry name" value="UTP20_N"/>
</dbReference>
<dbReference type="PANTHER" id="PTHR17695:SF11">
    <property type="entry name" value="SMALL SUBUNIT PROCESSOME COMPONENT 20 HOMOLOG"/>
    <property type="match status" value="1"/>
</dbReference>
<evidence type="ECO:0000256" key="1">
    <source>
        <dbReference type="SAM" id="MobiDB-lite"/>
    </source>
</evidence>
<dbReference type="Proteomes" id="UP001055439">
    <property type="component" value="Chromosome 5"/>
</dbReference>
<feature type="domain" description="U3 small nucleolar RNA-associated protein 20 N-terminal" evidence="2">
    <location>
        <begin position="964"/>
        <end position="1414"/>
    </location>
</feature>
<evidence type="ECO:0000259" key="3">
    <source>
        <dbReference type="Pfam" id="PF20416"/>
    </source>
</evidence>
<dbReference type="PANTHER" id="PTHR17695">
    <property type="entry name" value="SMALL SUBUNIT PROCESSOME COMPONENT 20 HOMOLOG"/>
    <property type="match status" value="1"/>
</dbReference>
<evidence type="ECO:0000259" key="2">
    <source>
        <dbReference type="Pfam" id="PF07539"/>
    </source>
</evidence>
<sequence length="2945" mass="332985">MATSQSQAVKSLNTSSGRRRFVFKSFSQRVEEIDINVYRSLDPVKAQPSAGSSFLRESLVYWRELNTAEDFISFYEKMMPLVQTLPQVILHKEIIMSELLDRLNVKARLSLEPILMLISALSRDLLDEFLPFLQRLTNALVDLLRNGGDHDPEILEQVFTSWSCIMMYMQKYLVKDVVYVLKMTIHLRYFPKDYIQEFMAEAVSFLLRNACKVQLWKGVSKVIMEVAKSSSMRRTGVTALLWHVMRGAPSRLHSKAETVWHLLMDKSIFSLGEKYPEGKFLLCASDELRLGKMQLGSHDFHPWVDKKMEGERRVGVLGGCGLGGRGGAGLPEGGGLHPDSHPSRQILAGQDALLQVTIGIIRRLCNEINPEELKVIFHSLIKEVSNCISDGDLEHLNHLLSLLTFAVCNIDGRKVYDRQKILDLVSSLIQSFVVPSISVEMEDLPSKVPSRVLELMLCFLDVPLISVDMSSILLLYAPVFKLKSSRLLDFLRGFILKDPEIVHVFRSHILSVMGDLVEVSPEEALFLMMAFFQRQRKQQICDVEGVSEDNVLKLCKFSKEIIIYWIKLLRDNTRSSDQLNEQVSEMEMAILWGVVSCYPYLPYSQDSLVLIKDLIVTIDQLLETEIEKNASFPKSTWQSIIGAALSSFHKLLLVKKLGPSETSIFLHLAKRHKSSLQVLSAVAEYLDSVFRSKAEGASSWNVFQEFDVQDVIDSVTSFADNLSLPNKAVRVSTLRILSHYAPLDQTLVTSDVRPHKKLKTEESEASVVASQCIDVIELLLSVEMTPLSISTSRKIVILLSKLQMSLSSGRINDIYIPLLLNGIIGILHNRFSHIWEPALDCLTILIGRHKELSWNSFVHYLDSCQSKFLCIGNHLVKLNSGSSQPKDLIDCFKLFLVPEFDCTPSMMVTTLLLQSLQKIPEIAESRSRQLIPLFFKFLGYSGDDCFSVESYTDHACKGMDWKMILKEWLNLLVRMRNARSLYRSPVLKEVLVKRLLDEVDPDIQLKVLDCLLNWKDDFIVSYEEHLKNLILSKNIRNELTTWAVSEESECIQQGHRHHLIPIIIRLLAPKVRKLKTLGSRKHTGVSHRRAVLCFLAQLEVEELQLFYSLLLKPLIPRRLTNELFDSSNDEPSGGLIGGSQSSILIKCSTSIEAANVSWKKKNGFVHVVEEILRTFDESRIKPYLNPLMMIVVWILENCMLNLASENRNRTVNIAESLSGNLPDHETSTAATDSLLHLVNVVKYLPFDILIFDSFPISMLLITAKQFKDLRSLCLKVISFVLNKYGSHDFGSDFWNIFFSSVKPLIDSFKHEGSSSEKPSSLLSCFVAMSRSHVLVPLLDKEANLVPTIFSMLTVRTASDAIISFVLSFIENLLNLDNSEDHQENDSPKGILVPHLDVLIQSFHLLLQSRKVHRVSSSPAPPLLLPSATVRKETKMAARVRRESSSPTWARIPSFAVDCNLPDHSGHDPSASYCVSLDGARTRTLQCSIRRSEDPPPIVFCLTERFFMSCHVELSSPSCLLRPTSVAASFSSSSCSSSYPPADTARKCTTWPGTTELRIFKLLVRYITDPTVAGQFVDILMPLFKKKDSSADEALEGLHVLKGILPVVGSESSGKILEAIYPLLVSAGLELRSCICDILNSLVSIDPSLAFVARLLHGLNAVSSSEIGELDYDTRLNAYETVRPELFAKLKVEHALLILSHFVYDMASDELIFRQSASRALLSFIHFSASVLNNSESNSAEMLFNDGSHEDTTNLIVKKEDTVITWTKSCIKQIVNKTFLKNIGDAMTKDISVQKEWIAVLRDMVYHFQGLPSLNSFRPLCSEDPEVDFFNNILHLQIHRRRRALSRFRNVLGAGNLTEDVILKVFLPLFFNMLIDVQDGKGEDIRNACMETLASISGHMHWEPYRRFLMRCFREMIRRPDKQKILLRLICAILDMFHFSHMNLSEVMEGGTELTTEVKSTNALPSIESHSDFSEVQKFLQNILLMQIQKLLTSDTEKVNVNISLAAIKVLKLLPVEIMESQLSSIVHQICTFLKNRLESIRDEARSALAACVKELGLEYLQFVVKILQAILKRGYELHVLGYTLNFILLKTLSNPAVGKLDYCLDELLFVVENDILGDVAEEKEVDKIASKMKETRKKKSFETLKLISQSITFRTHAMKLFSPIKAQLQKYTTPKMKVRLEMMLQHIALGIECNSSVELSELFIFVYGLIEDGISPEGSHGNEISTNGINKKPVHDGSQNRDTSSHCKLGPHNSHLIVVFALGLLHNRLKNMKLEEDEQLLAMLDPFVKLLGDCLSSKYEGVLAASFRCLAPLVRLPLPSLQGHADKIKILLLEIAQKSGNVGSPLVQSCLKLLTVLLRSTRISLSKDQLHMLIQFPVFIDLQTKPSPIALSLLKSIVDRKLVAHEIYDIVMRVAELMVTSHSEPIRKKSSQVLLQFLLDYRLSDKRLQQHMDFLLSNLRQVHYCYEHSSGREAVLEMLHAILIKFPKSVVDNQAQSFFLHLVVALANESDGKMRAMVATVIKVLLSRTSQHSTRPILGYSLSWYMGEKQHLWSASAEVLGLLVEVMPKDIREHITSILHVAKGILEASIHAASNKGLDIMNEPAIPLWKESYYSLIMLEKMLQYFPEFYFERNLEEIWVIICKFLLHPHIWVRNISSRLVASYFIAVTEASKTDSQQLKSGGYFLVNPCRLFAVAVSCLNQLKASLIDDTMSNLITQNLVFSVCGLHSRLINSLVPHDYWSTLDSSEKGVYLEAFEFLGSKRAKSSFLLSTTVRSNFSGTSDEADEDTGEDVRSLLVVPLIKRMGKIALHMEDVQMRIAFNSFKMISLQTGSEGSRAYAIHMLVPLYKVCEGFAGKVISGEIKQLAEEARDSLRDVLGVDCFVQVYNRVRKNLKQKRDKRRQGQKLLAVINPMRHAKRKLRISAKHRAHKKRKIMSMKMGRGRR</sequence>
<dbReference type="GO" id="GO:0032040">
    <property type="term" value="C:small-subunit processome"/>
    <property type="evidence" value="ECO:0007669"/>
    <property type="project" value="TreeGrafter"/>
</dbReference>
<dbReference type="InterPro" id="IPR052575">
    <property type="entry name" value="SSU_processome_comp_20"/>
</dbReference>
<dbReference type="OrthoDB" id="360653at2759"/>
<dbReference type="InterPro" id="IPR057525">
    <property type="entry name" value="UTP20_C"/>
</dbReference>
<protein>
    <submittedName>
        <fullName evidence="5">Down-regulated in metastasis</fullName>
    </submittedName>
</protein>
<evidence type="ECO:0000313" key="5">
    <source>
        <dbReference type="EMBL" id="URE07470.1"/>
    </source>
</evidence>
<reference evidence="5" key="1">
    <citation type="submission" date="2022-05" db="EMBL/GenBank/DDBJ databases">
        <title>The Musa troglodytarum L. genome provides insights into the mechanism of non-climacteric behaviour and enrichment of carotenoids.</title>
        <authorList>
            <person name="Wang J."/>
        </authorList>
    </citation>
    <scope>NUCLEOTIDE SEQUENCE</scope>
    <source>
        <tissue evidence="5">Leaf</tissue>
    </source>
</reference>
<evidence type="ECO:0000259" key="4">
    <source>
        <dbReference type="Pfam" id="PF23099"/>
    </source>
</evidence>
<feature type="domain" description="U3 small nucleolar RNA-associated protein 20 C-terminal" evidence="4">
    <location>
        <begin position="2842"/>
        <end position="2935"/>
    </location>
</feature>
<feature type="domain" description="U3 small nucleolar RNA-associated protein 20" evidence="3">
    <location>
        <begin position="1994"/>
        <end position="2210"/>
    </location>
</feature>
<dbReference type="EMBL" id="CP097507">
    <property type="protein sequence ID" value="URE07470.1"/>
    <property type="molecule type" value="Genomic_DNA"/>
</dbReference>
<feature type="compositionally biased region" description="Basic and acidic residues" evidence="1">
    <location>
        <begin position="2233"/>
        <end position="2245"/>
    </location>
</feature>
<keyword evidence="6" id="KW-1185">Reference proteome</keyword>
<name>A0A9E7G4D3_9LILI</name>
<accession>A0A9E7G4D3</accession>
<dbReference type="InterPro" id="IPR011989">
    <property type="entry name" value="ARM-like"/>
</dbReference>
<dbReference type="GO" id="GO:0030686">
    <property type="term" value="C:90S preribosome"/>
    <property type="evidence" value="ECO:0007669"/>
    <property type="project" value="TreeGrafter"/>
</dbReference>
<evidence type="ECO:0000313" key="6">
    <source>
        <dbReference type="Proteomes" id="UP001055439"/>
    </source>
</evidence>